<comment type="caution">
    <text evidence="4">The sequence shown here is derived from an EMBL/GenBank/DDBJ whole genome shotgun (WGS) entry which is preliminary data.</text>
</comment>
<evidence type="ECO:0000256" key="2">
    <source>
        <dbReference type="SAM" id="SignalP"/>
    </source>
</evidence>
<organism evidence="4 5">
    <name type="scientific">Weissella muntiaci</name>
    <dbReference type="NCBI Taxonomy" id="2508881"/>
    <lineage>
        <taxon>Bacteria</taxon>
        <taxon>Bacillati</taxon>
        <taxon>Bacillota</taxon>
        <taxon>Bacilli</taxon>
        <taxon>Lactobacillales</taxon>
        <taxon>Lactobacillaceae</taxon>
        <taxon>Weissella</taxon>
    </lineage>
</organism>
<gene>
    <name evidence="4" type="ORF">ESZ50_00485</name>
</gene>
<dbReference type="InterPro" id="IPR026466">
    <property type="entry name" value="Fim_isopep_form_D2_dom"/>
</dbReference>
<dbReference type="Gene3D" id="2.60.40.740">
    <property type="match status" value="1"/>
</dbReference>
<feature type="chain" id="PRO_5025688937" evidence="2">
    <location>
        <begin position="32"/>
        <end position="595"/>
    </location>
</feature>
<protein>
    <submittedName>
        <fullName evidence="4">Isopeptide-forming domain-containing fimbrial protein</fullName>
    </submittedName>
</protein>
<feature type="region of interest" description="Disordered" evidence="1">
    <location>
        <begin position="416"/>
        <end position="436"/>
    </location>
</feature>
<feature type="domain" description="Antigen I/II N-terminal" evidence="3">
    <location>
        <begin position="48"/>
        <end position="124"/>
    </location>
</feature>
<feature type="region of interest" description="Disordered" evidence="1">
    <location>
        <begin position="538"/>
        <end position="576"/>
    </location>
</feature>
<dbReference type="NCBIfam" id="TIGR04226">
    <property type="entry name" value="RrgB_K2N_iso_D2"/>
    <property type="match status" value="1"/>
</dbReference>
<keyword evidence="2" id="KW-0732">Signal</keyword>
<sequence>MNMSKGIKVATSVAITTMLMGVAAGQISAFAESTTGSNDSSKGVTAPKATIVSPDSSKLDKAVARAKSKDFGIEVKSKTTTTVTTADKAKSLADAATKDEDSQADSINAALDKYAKDTSDYNDAVKGQLDDANPNDPLQPGQLAYEQPFTINSDRDSLQTIDSNYDGGLNSQNDYNSDKTYGIKIKEDASGSYSFNWKNVATDKESGRQLNAKITLSDGQASTNTDGNPGGFVYSNFVDNVGIGGITAMKETLSYTYADNGKNYDKKFYWTIGSLNFQDGIRAEFTAPDKGVVATFMNKDTILEPTLQQLFGTATKKVQKGFAGKIGTAQPGISDESPEAITKEGVTYLVNNGASIWVGESGVAEGQEPQGNANLHSTFNHIMTATDTIAPTAVKPVLPDISANYQQFEVPTLAKDVQAGETDGSDSNTSIDGEEVKNGDTISYVLKSSDLPANRQDDIKDDVISDTLPDGVSFKSAKAYNANGQDDSTNWELNNDGQTFTGTAKDTYLAQQNADKSKAFAKDYIVITGQVNVDGADIKNTGHESSNQVETDSNTVENTTPKLDTPVEAPAKDLPSTGTTNPVMSFFNKLFNSFK</sequence>
<dbReference type="AlphaFoldDB" id="A0A6C2CAK8"/>
<dbReference type="OrthoDB" id="2329755at2"/>
<evidence type="ECO:0000313" key="5">
    <source>
        <dbReference type="Proteomes" id="UP000371977"/>
    </source>
</evidence>
<dbReference type="EMBL" id="SDGZ01000003">
    <property type="protein sequence ID" value="TYC51044.1"/>
    <property type="molecule type" value="Genomic_DNA"/>
</dbReference>
<dbReference type="Proteomes" id="UP000371977">
    <property type="component" value="Unassembled WGS sequence"/>
</dbReference>
<evidence type="ECO:0000259" key="3">
    <source>
        <dbReference type="Pfam" id="PF18652"/>
    </source>
</evidence>
<feature type="signal peptide" evidence="2">
    <location>
        <begin position="1"/>
        <end position="31"/>
    </location>
</feature>
<evidence type="ECO:0000256" key="1">
    <source>
        <dbReference type="SAM" id="MobiDB-lite"/>
    </source>
</evidence>
<accession>A0A6C2CAK8</accession>
<reference evidence="4 5" key="1">
    <citation type="submission" date="2019-01" db="EMBL/GenBank/DDBJ databases">
        <title>Weissella sp. nov., a novel lactic acid bacterium isolated from animal feces.</title>
        <authorList>
            <person name="Wang L.-T."/>
        </authorList>
    </citation>
    <scope>NUCLEOTIDE SEQUENCE [LARGE SCALE GENOMIC DNA]</scope>
    <source>
        <strain evidence="4 5">8H-2</strain>
    </source>
</reference>
<dbReference type="RefSeq" id="WP_148621630.1">
    <property type="nucleotide sequence ID" value="NZ_SDGZ01000003.1"/>
</dbReference>
<name>A0A6C2CAK8_9LACO</name>
<keyword evidence="5" id="KW-1185">Reference proteome</keyword>
<proteinExistence type="predicted"/>
<evidence type="ECO:0000313" key="4">
    <source>
        <dbReference type="EMBL" id="TYC51044.1"/>
    </source>
</evidence>
<dbReference type="InterPro" id="IPR041324">
    <property type="entry name" value="AgI/II_N"/>
</dbReference>
<dbReference type="Pfam" id="PF18652">
    <property type="entry name" value="Adhesin_P1_N"/>
    <property type="match status" value="1"/>
</dbReference>
<feature type="compositionally biased region" description="Polar residues" evidence="1">
    <location>
        <begin position="543"/>
        <end position="562"/>
    </location>
</feature>